<keyword evidence="8" id="KW-0902">Two-component regulatory system</keyword>
<dbReference type="Gene3D" id="3.30.565.10">
    <property type="entry name" value="Histidine kinase-like ATPase, C-terminal domain"/>
    <property type="match status" value="1"/>
</dbReference>
<dbReference type="CDD" id="cd16917">
    <property type="entry name" value="HATPase_UhpB-NarQ-NarX-like"/>
    <property type="match status" value="1"/>
</dbReference>
<keyword evidence="3" id="KW-0597">Phosphoprotein</keyword>
<keyword evidence="9" id="KW-0175">Coiled coil</keyword>
<keyword evidence="4" id="KW-0808">Transferase</keyword>
<dbReference type="GO" id="GO:0046983">
    <property type="term" value="F:protein dimerization activity"/>
    <property type="evidence" value="ECO:0007669"/>
    <property type="project" value="InterPro"/>
</dbReference>
<feature type="coiled-coil region" evidence="9">
    <location>
        <begin position="159"/>
        <end position="186"/>
    </location>
</feature>
<feature type="transmembrane region" description="Helical" evidence="10">
    <location>
        <begin position="134"/>
        <end position="153"/>
    </location>
</feature>
<dbReference type="eggNOG" id="COG4585">
    <property type="taxonomic scope" value="Bacteria"/>
</dbReference>
<dbReference type="GO" id="GO:0016020">
    <property type="term" value="C:membrane"/>
    <property type="evidence" value="ECO:0007669"/>
    <property type="project" value="InterPro"/>
</dbReference>
<evidence type="ECO:0000259" key="11">
    <source>
        <dbReference type="Pfam" id="PF07730"/>
    </source>
</evidence>
<keyword evidence="7" id="KW-0067">ATP-binding</keyword>
<dbReference type="Proteomes" id="UP000029500">
    <property type="component" value="Chromosome"/>
</dbReference>
<evidence type="ECO:0000313" key="13">
    <source>
        <dbReference type="Proteomes" id="UP000029500"/>
    </source>
</evidence>
<evidence type="ECO:0000256" key="7">
    <source>
        <dbReference type="ARBA" id="ARBA00022840"/>
    </source>
</evidence>
<feature type="domain" description="Signal transduction histidine kinase subgroup 3 dimerisation and phosphoacceptor" evidence="11">
    <location>
        <begin position="188"/>
        <end position="250"/>
    </location>
</feature>
<evidence type="ECO:0000256" key="5">
    <source>
        <dbReference type="ARBA" id="ARBA00022741"/>
    </source>
</evidence>
<dbReference type="InterPro" id="IPR036890">
    <property type="entry name" value="HATPase_C_sf"/>
</dbReference>
<dbReference type="InterPro" id="IPR050482">
    <property type="entry name" value="Sensor_HK_TwoCompSys"/>
</dbReference>
<feature type="transmembrane region" description="Helical" evidence="10">
    <location>
        <begin position="67"/>
        <end position="97"/>
    </location>
</feature>
<evidence type="ECO:0000256" key="9">
    <source>
        <dbReference type="SAM" id="Coils"/>
    </source>
</evidence>
<protein>
    <recommendedName>
        <fullName evidence="2">histidine kinase</fullName>
        <ecNumber evidence="2">2.7.13.3</ecNumber>
    </recommendedName>
</protein>
<dbReference type="STRING" id="189425.PGRAT_27930"/>
<dbReference type="InterPro" id="IPR011712">
    <property type="entry name" value="Sig_transdc_His_kin_sub3_dim/P"/>
</dbReference>
<keyword evidence="10" id="KW-0472">Membrane</keyword>
<feature type="transmembrane region" description="Helical" evidence="10">
    <location>
        <begin position="37"/>
        <end position="55"/>
    </location>
</feature>
<dbReference type="Gene3D" id="1.20.5.1930">
    <property type="match status" value="1"/>
</dbReference>
<keyword evidence="10" id="KW-0812">Transmembrane</keyword>
<evidence type="ECO:0000256" key="3">
    <source>
        <dbReference type="ARBA" id="ARBA00022553"/>
    </source>
</evidence>
<dbReference type="EMBL" id="CP009287">
    <property type="protein sequence ID" value="AIQ71016.1"/>
    <property type="molecule type" value="Genomic_DNA"/>
</dbReference>
<evidence type="ECO:0000256" key="2">
    <source>
        <dbReference type="ARBA" id="ARBA00012438"/>
    </source>
</evidence>
<keyword evidence="5" id="KW-0547">Nucleotide-binding</keyword>
<keyword evidence="6 12" id="KW-0418">Kinase</keyword>
<proteinExistence type="predicted"/>
<evidence type="ECO:0000256" key="10">
    <source>
        <dbReference type="SAM" id="Phobius"/>
    </source>
</evidence>
<accession>A0A089MB26</accession>
<evidence type="ECO:0000256" key="8">
    <source>
        <dbReference type="ARBA" id="ARBA00023012"/>
    </source>
</evidence>
<organism evidence="12 13">
    <name type="scientific">Paenibacillus graminis</name>
    <dbReference type="NCBI Taxonomy" id="189425"/>
    <lineage>
        <taxon>Bacteria</taxon>
        <taxon>Bacillati</taxon>
        <taxon>Bacillota</taxon>
        <taxon>Bacilli</taxon>
        <taxon>Bacillales</taxon>
        <taxon>Paenibacillaceae</taxon>
        <taxon>Paenibacillus</taxon>
    </lineage>
</organism>
<dbReference type="OrthoDB" id="9781904at2"/>
<dbReference type="SUPFAM" id="SSF55874">
    <property type="entry name" value="ATPase domain of HSP90 chaperone/DNA topoisomerase II/histidine kinase"/>
    <property type="match status" value="1"/>
</dbReference>
<evidence type="ECO:0000256" key="1">
    <source>
        <dbReference type="ARBA" id="ARBA00000085"/>
    </source>
</evidence>
<evidence type="ECO:0000313" key="12">
    <source>
        <dbReference type="EMBL" id="AIQ71016.1"/>
    </source>
</evidence>
<evidence type="ECO:0000256" key="6">
    <source>
        <dbReference type="ARBA" id="ARBA00022777"/>
    </source>
</evidence>
<gene>
    <name evidence="12" type="ORF">PGRAT_27930</name>
</gene>
<sequence length="394" mass="44961">MKDLYTVGSRMLVQKMFKGFSLFSIFTTILQEYPGDTQSILFLTLIAVILLVNDFTRIRFQNQTKALWYVSFILSNIWAGFLLFKVYCIGTQIYIIILLVEIIVSTHKIPVYILCLHFSIFTASLIADHTTLKDILSSYLVIISIVYLFRNVLIEKARTQELNQELQVANSTLQEYSNKIQELTISQERTRIAQELHDSLGHYLIALNMNLEYAGTIMDVETDKAKLAIHKSQQLSKECIVNLRQTVVLLGEERASKELLQSLHEIFDNFLETNTIQFELDMDQDIEYVDSDIKHCIYKTVQESITNGIKHGKATHFSIEIHKYPDQISLFIHNNGADCKEIIKSKGILGIEKRIVALGGKVVFYSGESSGFSVEASIPKIAVNFEGNQEAHSW</sequence>
<name>A0A089MB26_9BACL</name>
<dbReference type="KEGG" id="pgm:PGRAT_27930"/>
<dbReference type="GO" id="GO:0005524">
    <property type="term" value="F:ATP binding"/>
    <property type="evidence" value="ECO:0007669"/>
    <property type="project" value="UniProtKB-KW"/>
</dbReference>
<keyword evidence="10" id="KW-1133">Transmembrane helix</keyword>
<dbReference type="HOGENOM" id="CLU_000445_20_15_9"/>
<comment type="catalytic activity">
    <reaction evidence="1">
        <text>ATP + protein L-histidine = ADP + protein N-phospho-L-histidine.</text>
        <dbReference type="EC" id="2.7.13.3"/>
    </reaction>
</comment>
<keyword evidence="13" id="KW-1185">Reference proteome</keyword>
<dbReference type="PANTHER" id="PTHR24421:SF10">
    <property type="entry name" value="NITRATE_NITRITE SENSOR PROTEIN NARQ"/>
    <property type="match status" value="1"/>
</dbReference>
<dbReference type="Pfam" id="PF07730">
    <property type="entry name" value="HisKA_3"/>
    <property type="match status" value="1"/>
</dbReference>
<evidence type="ECO:0000256" key="4">
    <source>
        <dbReference type="ARBA" id="ARBA00022679"/>
    </source>
</evidence>
<dbReference type="GO" id="GO:0000155">
    <property type="term" value="F:phosphorelay sensor kinase activity"/>
    <property type="evidence" value="ECO:0007669"/>
    <property type="project" value="InterPro"/>
</dbReference>
<dbReference type="PANTHER" id="PTHR24421">
    <property type="entry name" value="NITRATE/NITRITE SENSOR PROTEIN NARX-RELATED"/>
    <property type="match status" value="1"/>
</dbReference>
<dbReference type="AlphaFoldDB" id="A0A089MB26"/>
<reference evidence="12 13" key="1">
    <citation type="submission" date="2014-08" db="EMBL/GenBank/DDBJ databases">
        <title>Comparative genomics of the Paenibacillus odorifer group.</title>
        <authorList>
            <person name="den Bakker H.C."/>
            <person name="Tsai Y.-C."/>
            <person name="Martin N."/>
            <person name="Korlach J."/>
            <person name="Wiedmann M."/>
        </authorList>
    </citation>
    <scope>NUCLEOTIDE SEQUENCE [LARGE SCALE GENOMIC DNA]</scope>
    <source>
        <strain evidence="12 13">DSM 15220</strain>
    </source>
</reference>
<dbReference type="EC" id="2.7.13.3" evidence="2"/>